<accession>A0A4S8MTV5</accession>
<name>A0A4S8MTV5_DENBC</name>
<organism evidence="1 2">
    <name type="scientific">Dendrothele bispora (strain CBS 962.96)</name>
    <dbReference type="NCBI Taxonomy" id="1314807"/>
    <lineage>
        <taxon>Eukaryota</taxon>
        <taxon>Fungi</taxon>
        <taxon>Dikarya</taxon>
        <taxon>Basidiomycota</taxon>
        <taxon>Agaricomycotina</taxon>
        <taxon>Agaricomycetes</taxon>
        <taxon>Agaricomycetidae</taxon>
        <taxon>Agaricales</taxon>
        <taxon>Agaricales incertae sedis</taxon>
        <taxon>Dendrothele</taxon>
    </lineage>
</organism>
<reference evidence="1 2" key="1">
    <citation type="journal article" date="2019" name="Nat. Ecol. Evol.">
        <title>Megaphylogeny resolves global patterns of mushroom evolution.</title>
        <authorList>
            <person name="Varga T."/>
            <person name="Krizsan K."/>
            <person name="Foldi C."/>
            <person name="Dima B."/>
            <person name="Sanchez-Garcia M."/>
            <person name="Sanchez-Ramirez S."/>
            <person name="Szollosi G.J."/>
            <person name="Szarkandi J.G."/>
            <person name="Papp V."/>
            <person name="Albert L."/>
            <person name="Andreopoulos W."/>
            <person name="Angelini C."/>
            <person name="Antonin V."/>
            <person name="Barry K.W."/>
            <person name="Bougher N.L."/>
            <person name="Buchanan P."/>
            <person name="Buyck B."/>
            <person name="Bense V."/>
            <person name="Catcheside P."/>
            <person name="Chovatia M."/>
            <person name="Cooper J."/>
            <person name="Damon W."/>
            <person name="Desjardin D."/>
            <person name="Finy P."/>
            <person name="Geml J."/>
            <person name="Haridas S."/>
            <person name="Hughes K."/>
            <person name="Justo A."/>
            <person name="Karasinski D."/>
            <person name="Kautmanova I."/>
            <person name="Kiss B."/>
            <person name="Kocsube S."/>
            <person name="Kotiranta H."/>
            <person name="LaButti K.M."/>
            <person name="Lechner B.E."/>
            <person name="Liimatainen K."/>
            <person name="Lipzen A."/>
            <person name="Lukacs Z."/>
            <person name="Mihaltcheva S."/>
            <person name="Morgado L.N."/>
            <person name="Niskanen T."/>
            <person name="Noordeloos M.E."/>
            <person name="Ohm R.A."/>
            <person name="Ortiz-Santana B."/>
            <person name="Ovrebo C."/>
            <person name="Racz N."/>
            <person name="Riley R."/>
            <person name="Savchenko A."/>
            <person name="Shiryaev A."/>
            <person name="Soop K."/>
            <person name="Spirin V."/>
            <person name="Szebenyi C."/>
            <person name="Tomsovsky M."/>
            <person name="Tulloss R.E."/>
            <person name="Uehling J."/>
            <person name="Grigoriev I.V."/>
            <person name="Vagvolgyi C."/>
            <person name="Papp T."/>
            <person name="Martin F.M."/>
            <person name="Miettinen O."/>
            <person name="Hibbett D.S."/>
            <person name="Nagy L.G."/>
        </authorList>
    </citation>
    <scope>NUCLEOTIDE SEQUENCE [LARGE SCALE GENOMIC DNA]</scope>
    <source>
        <strain evidence="1 2">CBS 962.96</strain>
    </source>
</reference>
<dbReference type="EMBL" id="ML179041">
    <property type="protein sequence ID" value="THV06617.1"/>
    <property type="molecule type" value="Genomic_DNA"/>
</dbReference>
<sequence>MSGKDCSTLELPVFQVPFSFRLSFVVDAVQYPRLPLTCLPVSLYYGNPSQNPPNTSNCMHETSIR</sequence>
<protein>
    <submittedName>
        <fullName evidence="1">Uncharacterized protein</fullName>
    </submittedName>
</protein>
<evidence type="ECO:0000313" key="2">
    <source>
        <dbReference type="Proteomes" id="UP000297245"/>
    </source>
</evidence>
<proteinExistence type="predicted"/>
<keyword evidence="2" id="KW-1185">Reference proteome</keyword>
<evidence type="ECO:0000313" key="1">
    <source>
        <dbReference type="EMBL" id="THV06617.1"/>
    </source>
</evidence>
<gene>
    <name evidence="1" type="ORF">K435DRAFT_772985</name>
</gene>
<dbReference type="Proteomes" id="UP000297245">
    <property type="component" value="Unassembled WGS sequence"/>
</dbReference>
<dbReference type="AlphaFoldDB" id="A0A4S8MTV5"/>